<dbReference type="RefSeq" id="WP_073291839.1">
    <property type="nucleotide sequence ID" value="NZ_FRAV01000007.1"/>
</dbReference>
<dbReference type="Proteomes" id="UP000184364">
    <property type="component" value="Unassembled WGS sequence"/>
</dbReference>
<dbReference type="PANTHER" id="PTHR48078:SF6">
    <property type="entry name" value="L-THREONINE DEHYDRATASE CATABOLIC TDCB"/>
    <property type="match status" value="1"/>
</dbReference>
<comment type="cofactor">
    <cofactor evidence="1">
        <name>pyridoxal 5'-phosphate</name>
        <dbReference type="ChEBI" id="CHEBI:597326"/>
    </cofactor>
</comment>
<keyword evidence="2" id="KW-0663">Pyridoxal phosphate</keyword>
<gene>
    <name evidence="5" type="ORF">SAMN05444267_100760</name>
</gene>
<dbReference type="SUPFAM" id="SSF53686">
    <property type="entry name" value="Tryptophan synthase beta subunit-like PLP-dependent enzymes"/>
    <property type="match status" value="1"/>
</dbReference>
<dbReference type="InterPro" id="IPR036052">
    <property type="entry name" value="TrpB-like_PALP_sf"/>
</dbReference>
<sequence length="324" mass="34902">MKIENIVNEVLMAEKNIRAHINTTEVLKSGYLSSLTGGEVYLKLENQQKTGSFKLRGAVNKVLSLTDEECEIGIITASTGNHGLAFATASGLRDHVNAQLFVPKTASQMKLNKIKALGNLEINEYGNDSSATEEYAKKFAEDHYMTWVSPYNDLKIIGGQGTVGVEIAQQLGPDLDAVLITIGGGGLISGTASYLKSVLPDVLIMGCVPANSPEVYWAIRDKKYVESMSLDTISDGSAGGYEKGAITLDIIEAVTDGYQEVSEDEIKNAMKLIYKHDQQIIEGAAGVSVAGFIKNKDLFKGKKVCIVICGGNINPELFESIVNN</sequence>
<dbReference type="GO" id="GO:0003941">
    <property type="term" value="F:L-serine ammonia-lyase activity"/>
    <property type="evidence" value="ECO:0007669"/>
    <property type="project" value="TreeGrafter"/>
</dbReference>
<evidence type="ECO:0000256" key="3">
    <source>
        <dbReference type="ARBA" id="ARBA00023239"/>
    </source>
</evidence>
<evidence type="ECO:0000313" key="6">
    <source>
        <dbReference type="Proteomes" id="UP000184364"/>
    </source>
</evidence>
<dbReference type="STRING" id="1302687.SAMN05444267_100760"/>
<dbReference type="InterPro" id="IPR000634">
    <property type="entry name" value="Ser/Thr_deHydtase_PyrdxlP-BS"/>
</dbReference>
<organism evidence="5 6">
    <name type="scientific">Chryseobacterium polytrichastri</name>
    <dbReference type="NCBI Taxonomy" id="1302687"/>
    <lineage>
        <taxon>Bacteria</taxon>
        <taxon>Pseudomonadati</taxon>
        <taxon>Bacteroidota</taxon>
        <taxon>Flavobacteriia</taxon>
        <taxon>Flavobacteriales</taxon>
        <taxon>Weeksellaceae</taxon>
        <taxon>Chryseobacterium group</taxon>
        <taxon>Chryseobacterium</taxon>
    </lineage>
</organism>
<proteinExistence type="predicted"/>
<dbReference type="EMBL" id="FRAV01000007">
    <property type="protein sequence ID" value="SHK73270.1"/>
    <property type="molecule type" value="Genomic_DNA"/>
</dbReference>
<dbReference type="AlphaFoldDB" id="A0A1M6UVJ6"/>
<dbReference type="CDD" id="cd01562">
    <property type="entry name" value="Thr-dehyd"/>
    <property type="match status" value="1"/>
</dbReference>
<keyword evidence="6" id="KW-1185">Reference proteome</keyword>
<dbReference type="Pfam" id="PF00291">
    <property type="entry name" value="PALP"/>
    <property type="match status" value="1"/>
</dbReference>
<dbReference type="PANTHER" id="PTHR48078">
    <property type="entry name" value="THREONINE DEHYDRATASE, MITOCHONDRIAL-RELATED"/>
    <property type="match status" value="1"/>
</dbReference>
<reference evidence="6" key="1">
    <citation type="submission" date="2016-11" db="EMBL/GenBank/DDBJ databases">
        <authorList>
            <person name="Varghese N."/>
            <person name="Submissions S."/>
        </authorList>
    </citation>
    <scope>NUCLEOTIDE SEQUENCE [LARGE SCALE GENOMIC DNA]</scope>
    <source>
        <strain evidence="6">DSM 26899</strain>
    </source>
</reference>
<dbReference type="Gene3D" id="3.40.50.1100">
    <property type="match status" value="2"/>
</dbReference>
<evidence type="ECO:0000256" key="1">
    <source>
        <dbReference type="ARBA" id="ARBA00001933"/>
    </source>
</evidence>
<dbReference type="GO" id="GO:0009097">
    <property type="term" value="P:isoleucine biosynthetic process"/>
    <property type="evidence" value="ECO:0007669"/>
    <property type="project" value="TreeGrafter"/>
</dbReference>
<evidence type="ECO:0000259" key="4">
    <source>
        <dbReference type="Pfam" id="PF00291"/>
    </source>
</evidence>
<evidence type="ECO:0000313" key="5">
    <source>
        <dbReference type="EMBL" id="SHK73270.1"/>
    </source>
</evidence>
<dbReference type="InterPro" id="IPR001926">
    <property type="entry name" value="TrpB-like_PALP"/>
</dbReference>
<dbReference type="PROSITE" id="PS00165">
    <property type="entry name" value="DEHYDRATASE_SER_THR"/>
    <property type="match status" value="1"/>
</dbReference>
<feature type="domain" description="Tryptophan synthase beta chain-like PALP" evidence="4">
    <location>
        <begin position="18"/>
        <end position="310"/>
    </location>
</feature>
<dbReference type="GO" id="GO:0006565">
    <property type="term" value="P:L-serine catabolic process"/>
    <property type="evidence" value="ECO:0007669"/>
    <property type="project" value="TreeGrafter"/>
</dbReference>
<name>A0A1M6UVJ6_9FLAO</name>
<protein>
    <submittedName>
        <fullName evidence="5">Threonine dehydratase</fullName>
    </submittedName>
</protein>
<dbReference type="GO" id="GO:0006567">
    <property type="term" value="P:L-threonine catabolic process"/>
    <property type="evidence" value="ECO:0007669"/>
    <property type="project" value="TreeGrafter"/>
</dbReference>
<accession>A0A1M6UVJ6</accession>
<evidence type="ECO:0000256" key="2">
    <source>
        <dbReference type="ARBA" id="ARBA00022898"/>
    </source>
</evidence>
<dbReference type="InterPro" id="IPR050147">
    <property type="entry name" value="Ser/Thr_Dehydratase"/>
</dbReference>
<keyword evidence="3" id="KW-0456">Lyase</keyword>
<dbReference type="OrthoDB" id="9811476at2"/>
<dbReference type="GO" id="GO:0030170">
    <property type="term" value="F:pyridoxal phosphate binding"/>
    <property type="evidence" value="ECO:0007669"/>
    <property type="project" value="InterPro"/>
</dbReference>
<dbReference type="GO" id="GO:0004794">
    <property type="term" value="F:threonine deaminase activity"/>
    <property type="evidence" value="ECO:0007669"/>
    <property type="project" value="TreeGrafter"/>
</dbReference>